<accession>A0A1D1XFB0</accession>
<sequence length="320" mass="35739">MNPEFSDGALGDGLPSDFAENGTGFGGNRQEQQPYRTQPQQKKLARRRHHASRPCQEQLLSMAEARREIVAALKFHRAAMKRAGEQQQQQQQQKQLQQEAQPSLGVQQRERSTISDARDHLSNTTPNSMPFSENLNHIFPSKPLGLNLNFHDFIKMHTTLHSHDDGNPKIHHPFSSCSYSHSSLVTTNSAPEAVPISGRHPPASEETSETPSDEDMAGLCSIGEQHKTDWNGHLNLAASSWRCKFMDTIEMSPLVLETGNGRGGIGGDVLHIFDGVLDIPAWLGDQEHLDDHYSEEYFHDMALPCLDIGELESMDCEWLS</sequence>
<feature type="region of interest" description="Disordered" evidence="1">
    <location>
        <begin position="194"/>
        <end position="216"/>
    </location>
</feature>
<name>A0A1D1XFB0_9ARAE</name>
<feature type="region of interest" description="Disordered" evidence="1">
    <location>
        <begin position="81"/>
        <end position="134"/>
    </location>
</feature>
<evidence type="ECO:0000256" key="1">
    <source>
        <dbReference type="SAM" id="MobiDB-lite"/>
    </source>
</evidence>
<feature type="compositionally biased region" description="Basic and acidic residues" evidence="1">
    <location>
        <begin position="108"/>
        <end position="121"/>
    </location>
</feature>
<proteinExistence type="predicted"/>
<feature type="compositionally biased region" description="Polar residues" evidence="1">
    <location>
        <begin position="122"/>
        <end position="134"/>
    </location>
</feature>
<feature type="compositionally biased region" description="Acidic residues" evidence="1">
    <location>
        <begin position="206"/>
        <end position="216"/>
    </location>
</feature>
<feature type="compositionally biased region" description="Basic residues" evidence="1">
    <location>
        <begin position="43"/>
        <end position="52"/>
    </location>
</feature>
<feature type="region of interest" description="Disordered" evidence="1">
    <location>
        <begin position="1"/>
        <end position="58"/>
    </location>
</feature>
<organism evidence="2">
    <name type="scientific">Anthurium amnicola</name>
    <dbReference type="NCBI Taxonomy" id="1678845"/>
    <lineage>
        <taxon>Eukaryota</taxon>
        <taxon>Viridiplantae</taxon>
        <taxon>Streptophyta</taxon>
        <taxon>Embryophyta</taxon>
        <taxon>Tracheophyta</taxon>
        <taxon>Spermatophyta</taxon>
        <taxon>Magnoliopsida</taxon>
        <taxon>Liliopsida</taxon>
        <taxon>Araceae</taxon>
        <taxon>Pothoideae</taxon>
        <taxon>Potheae</taxon>
        <taxon>Anthurium</taxon>
    </lineage>
</organism>
<protein>
    <submittedName>
        <fullName evidence="2">Uncharacterized protein</fullName>
    </submittedName>
</protein>
<dbReference type="EMBL" id="GDJX01026849">
    <property type="protein sequence ID" value="JAT41087.1"/>
    <property type="molecule type" value="Transcribed_RNA"/>
</dbReference>
<reference evidence="2" key="1">
    <citation type="submission" date="2015-07" db="EMBL/GenBank/DDBJ databases">
        <title>Transcriptome Assembly of Anthurium amnicola.</title>
        <authorList>
            <person name="Suzuki J."/>
        </authorList>
    </citation>
    <scope>NUCLEOTIDE SEQUENCE</scope>
</reference>
<gene>
    <name evidence="2" type="ORF">g.28845</name>
</gene>
<dbReference type="PANTHER" id="PTHR37256">
    <property type="entry name" value="E1A-BINDING PROTEIN P400-LIKE"/>
    <property type="match status" value="1"/>
</dbReference>
<feature type="compositionally biased region" description="Low complexity" evidence="1">
    <location>
        <begin position="29"/>
        <end position="41"/>
    </location>
</feature>
<feature type="compositionally biased region" description="Low complexity" evidence="1">
    <location>
        <begin position="86"/>
        <end position="101"/>
    </location>
</feature>
<evidence type="ECO:0000313" key="2">
    <source>
        <dbReference type="EMBL" id="JAT41087.1"/>
    </source>
</evidence>
<dbReference type="AlphaFoldDB" id="A0A1D1XFB0"/>
<dbReference type="PANTHER" id="PTHR37256:SF1">
    <property type="entry name" value="MYB-LIKE PROTEIN A"/>
    <property type="match status" value="1"/>
</dbReference>